<reference evidence="1 2" key="1">
    <citation type="submission" date="2015-01" db="EMBL/GenBank/DDBJ databases">
        <title>Genome of allotetraploid Gossypium barbadense reveals genomic plasticity and fiber elongation in cotton evolution.</title>
        <authorList>
            <person name="Chen X."/>
            <person name="Liu X."/>
            <person name="Zhao B."/>
            <person name="Zheng H."/>
            <person name="Hu Y."/>
            <person name="Lu G."/>
            <person name="Yang C."/>
            <person name="Chen J."/>
            <person name="Shan C."/>
            <person name="Zhang L."/>
            <person name="Zhou Y."/>
            <person name="Wang L."/>
            <person name="Guo W."/>
            <person name="Bai Y."/>
            <person name="Ruan J."/>
            <person name="Shangguan X."/>
            <person name="Mao Y."/>
            <person name="Jiang J."/>
            <person name="Zhu Y."/>
            <person name="Lei J."/>
            <person name="Kang H."/>
            <person name="Chen S."/>
            <person name="He X."/>
            <person name="Wang R."/>
            <person name="Wang Y."/>
            <person name="Chen J."/>
            <person name="Wang L."/>
            <person name="Yu S."/>
            <person name="Wang B."/>
            <person name="Wei J."/>
            <person name="Song S."/>
            <person name="Lu X."/>
            <person name="Gao Z."/>
            <person name="Gu W."/>
            <person name="Deng X."/>
            <person name="Ma D."/>
            <person name="Wang S."/>
            <person name="Liang W."/>
            <person name="Fang L."/>
            <person name="Cai C."/>
            <person name="Zhu X."/>
            <person name="Zhou B."/>
            <person name="Zhang Y."/>
            <person name="Chen Z."/>
            <person name="Xu S."/>
            <person name="Zhu R."/>
            <person name="Wang S."/>
            <person name="Zhang T."/>
            <person name="Zhao G."/>
        </authorList>
    </citation>
    <scope>NUCLEOTIDE SEQUENCE [LARGE SCALE GENOMIC DNA]</scope>
    <source>
        <strain evidence="2">cv. Xinhai21</strain>
        <tissue evidence="1">Leaf</tissue>
    </source>
</reference>
<protein>
    <submittedName>
        <fullName evidence="1">Uncharacterized protein</fullName>
    </submittedName>
</protein>
<dbReference type="AlphaFoldDB" id="A0A2P5WKR6"/>
<evidence type="ECO:0000313" key="2">
    <source>
        <dbReference type="Proteomes" id="UP000239757"/>
    </source>
</evidence>
<dbReference type="EMBL" id="KZ667247">
    <property type="protein sequence ID" value="PPR91679.1"/>
    <property type="molecule type" value="Genomic_DNA"/>
</dbReference>
<sequence length="66" mass="7794">MQCDHIYHKVGYEHSVEHYWELVHAKEFVLEDEKIVIDKIDIACCDEYCKIAEKDWSSSGVGSNYR</sequence>
<proteinExistence type="predicted"/>
<evidence type="ECO:0000313" key="1">
    <source>
        <dbReference type="EMBL" id="PPR91679.1"/>
    </source>
</evidence>
<gene>
    <name evidence="1" type="ORF">GOBAR_AA28998</name>
</gene>
<name>A0A2P5WKR6_GOSBA</name>
<accession>A0A2P5WKR6</accession>
<dbReference type="Proteomes" id="UP000239757">
    <property type="component" value="Unassembled WGS sequence"/>
</dbReference>
<organism evidence="1 2">
    <name type="scientific">Gossypium barbadense</name>
    <name type="common">Sea Island cotton</name>
    <name type="synonym">Hibiscus barbadensis</name>
    <dbReference type="NCBI Taxonomy" id="3634"/>
    <lineage>
        <taxon>Eukaryota</taxon>
        <taxon>Viridiplantae</taxon>
        <taxon>Streptophyta</taxon>
        <taxon>Embryophyta</taxon>
        <taxon>Tracheophyta</taxon>
        <taxon>Spermatophyta</taxon>
        <taxon>Magnoliopsida</taxon>
        <taxon>eudicotyledons</taxon>
        <taxon>Gunneridae</taxon>
        <taxon>Pentapetalae</taxon>
        <taxon>rosids</taxon>
        <taxon>malvids</taxon>
        <taxon>Malvales</taxon>
        <taxon>Malvaceae</taxon>
        <taxon>Malvoideae</taxon>
        <taxon>Gossypium</taxon>
    </lineage>
</organism>